<evidence type="ECO:0000313" key="2">
    <source>
        <dbReference type="EMBL" id="RGS47095.1"/>
    </source>
</evidence>
<dbReference type="InterPro" id="IPR029016">
    <property type="entry name" value="GAF-like_dom_sf"/>
</dbReference>
<evidence type="ECO:0000259" key="1">
    <source>
        <dbReference type="PROSITE" id="PS50887"/>
    </source>
</evidence>
<name>A0A412J3A3_9FIRM</name>
<accession>A0A412J3A3</accession>
<dbReference type="Gene3D" id="3.30.450.40">
    <property type="match status" value="1"/>
</dbReference>
<dbReference type="AlphaFoldDB" id="A0A412J3A3"/>
<protein>
    <submittedName>
        <fullName evidence="2">GGDEF domain-containing protein</fullName>
    </submittedName>
</protein>
<dbReference type="Proteomes" id="UP000285274">
    <property type="component" value="Unassembled WGS sequence"/>
</dbReference>
<comment type="caution">
    <text evidence="2">The sequence shown here is derived from an EMBL/GenBank/DDBJ whole genome shotgun (WGS) entry which is preliminary data.</text>
</comment>
<dbReference type="InterPro" id="IPR000160">
    <property type="entry name" value="GGDEF_dom"/>
</dbReference>
<gene>
    <name evidence="2" type="ORF">DWX92_04975</name>
</gene>
<dbReference type="Gene3D" id="3.30.70.270">
    <property type="match status" value="1"/>
</dbReference>
<dbReference type="SUPFAM" id="SSF55781">
    <property type="entry name" value="GAF domain-like"/>
    <property type="match status" value="1"/>
</dbReference>
<sequence>MQAIMRYELVINEALRSALMFDTPDEQINEFIRFFGKHIGCDRIYIFEDNKKEHVTNNTYEWCSEGIQPEIDFLQGVDMDIIDWWYKAFDKKENVIIQDVETIKKDHAYTYNTLKVQNVTRLVVYPIRYKDEIRGFFGVDNPPIDNHSSLTIFLDMIATLVVSFLKIRNSQNKSKQEAKLSGYSALAQIYTSMHYINVKTQKYHIVKTEPEILKYLQVDKINDVEDCFSDHIYKIHKEFCQQDYVDREIAFMDLETLDERLRGKKSIDSVFYGNISGWCRGRYIPVDYDEDGHLLHVLYCVECIDEQKRREDKLLYLAQTDTMTGVSNCRSGEKMIERVLNNKISGMMCLVDCDKFKSINDTYGHMAGDEVIIAIAHTLQKSCRDKDVVMRLGGDEFALYIPGVTNRKCANSFFKRLFENLKQIHVESIDNHPVVLSLGACFFDGKEDLSFDELYCRADSAMYESKKMDGFSATIFRKK</sequence>
<dbReference type="PROSITE" id="PS50887">
    <property type="entry name" value="GGDEF"/>
    <property type="match status" value="1"/>
</dbReference>
<dbReference type="SUPFAM" id="SSF55073">
    <property type="entry name" value="Nucleotide cyclase"/>
    <property type="match status" value="1"/>
</dbReference>
<proteinExistence type="predicted"/>
<dbReference type="InterPro" id="IPR029787">
    <property type="entry name" value="Nucleotide_cyclase"/>
</dbReference>
<dbReference type="InterPro" id="IPR043128">
    <property type="entry name" value="Rev_trsase/Diguanyl_cyclase"/>
</dbReference>
<evidence type="ECO:0000313" key="3">
    <source>
        <dbReference type="Proteomes" id="UP000285274"/>
    </source>
</evidence>
<dbReference type="SMART" id="SM00267">
    <property type="entry name" value="GGDEF"/>
    <property type="match status" value="1"/>
</dbReference>
<dbReference type="CDD" id="cd01949">
    <property type="entry name" value="GGDEF"/>
    <property type="match status" value="1"/>
</dbReference>
<dbReference type="InterPro" id="IPR052163">
    <property type="entry name" value="DGC-Regulatory_Protein"/>
</dbReference>
<dbReference type="PANTHER" id="PTHR46663">
    <property type="entry name" value="DIGUANYLATE CYCLASE DGCT-RELATED"/>
    <property type="match status" value="1"/>
</dbReference>
<feature type="domain" description="GGDEF" evidence="1">
    <location>
        <begin position="344"/>
        <end position="479"/>
    </location>
</feature>
<dbReference type="Pfam" id="PF00990">
    <property type="entry name" value="GGDEF"/>
    <property type="match status" value="1"/>
</dbReference>
<dbReference type="PANTHER" id="PTHR46663:SF2">
    <property type="entry name" value="GGDEF DOMAIN-CONTAINING PROTEIN"/>
    <property type="match status" value="1"/>
</dbReference>
<dbReference type="NCBIfam" id="TIGR00254">
    <property type="entry name" value="GGDEF"/>
    <property type="match status" value="1"/>
</dbReference>
<reference evidence="2 3" key="1">
    <citation type="submission" date="2018-08" db="EMBL/GenBank/DDBJ databases">
        <title>A genome reference for cultivated species of the human gut microbiota.</title>
        <authorList>
            <person name="Zou Y."/>
            <person name="Xue W."/>
            <person name="Luo G."/>
        </authorList>
    </citation>
    <scope>NUCLEOTIDE SEQUENCE [LARGE SCALE GENOMIC DNA]</scope>
    <source>
        <strain evidence="2 3">AF22-10AC</strain>
    </source>
</reference>
<dbReference type="RefSeq" id="WP_118319848.1">
    <property type="nucleotide sequence ID" value="NZ_QRVM01000016.1"/>
</dbReference>
<organism evidence="2 3">
    <name type="scientific">Holdemanella biformis</name>
    <dbReference type="NCBI Taxonomy" id="1735"/>
    <lineage>
        <taxon>Bacteria</taxon>
        <taxon>Bacillati</taxon>
        <taxon>Bacillota</taxon>
        <taxon>Erysipelotrichia</taxon>
        <taxon>Erysipelotrichales</taxon>
        <taxon>Erysipelotrichaceae</taxon>
        <taxon>Holdemanella</taxon>
    </lineage>
</organism>
<dbReference type="EMBL" id="QRVM01000016">
    <property type="protein sequence ID" value="RGS47095.1"/>
    <property type="molecule type" value="Genomic_DNA"/>
</dbReference>